<comment type="caution">
    <text evidence="1">The sequence shown here is derived from an EMBL/GenBank/DDBJ whole genome shotgun (WGS) entry which is preliminary data.</text>
</comment>
<evidence type="ECO:0000313" key="2">
    <source>
        <dbReference type="Proteomes" id="UP001516023"/>
    </source>
</evidence>
<protein>
    <recommendedName>
        <fullName evidence="3">N-acetyltransferase domain-containing protein</fullName>
    </recommendedName>
</protein>
<gene>
    <name evidence="1" type="ORF">HJC23_007925</name>
</gene>
<name>A0ABD3NYH4_9STRA</name>
<evidence type="ECO:0000313" key="1">
    <source>
        <dbReference type="EMBL" id="KAL3781029.1"/>
    </source>
</evidence>
<dbReference type="EMBL" id="JABMIG020000331">
    <property type="protein sequence ID" value="KAL3781029.1"/>
    <property type="molecule type" value="Genomic_DNA"/>
</dbReference>
<evidence type="ECO:0008006" key="3">
    <source>
        <dbReference type="Google" id="ProtNLM"/>
    </source>
</evidence>
<organism evidence="1 2">
    <name type="scientific">Cyclotella cryptica</name>
    <dbReference type="NCBI Taxonomy" id="29204"/>
    <lineage>
        <taxon>Eukaryota</taxon>
        <taxon>Sar</taxon>
        <taxon>Stramenopiles</taxon>
        <taxon>Ochrophyta</taxon>
        <taxon>Bacillariophyta</taxon>
        <taxon>Coscinodiscophyceae</taxon>
        <taxon>Thalassiosirophycidae</taxon>
        <taxon>Stephanodiscales</taxon>
        <taxon>Stephanodiscaceae</taxon>
        <taxon>Cyclotella</taxon>
    </lineage>
</organism>
<dbReference type="Proteomes" id="UP001516023">
    <property type="component" value="Unassembled WGS sequence"/>
</dbReference>
<reference evidence="1 2" key="1">
    <citation type="journal article" date="2020" name="G3 (Bethesda)">
        <title>Improved Reference Genome for Cyclotella cryptica CCMP332, a Model for Cell Wall Morphogenesis, Salinity Adaptation, and Lipid Production in Diatoms (Bacillariophyta).</title>
        <authorList>
            <person name="Roberts W.R."/>
            <person name="Downey K.M."/>
            <person name="Ruck E.C."/>
            <person name="Traller J.C."/>
            <person name="Alverson A.J."/>
        </authorList>
    </citation>
    <scope>NUCLEOTIDE SEQUENCE [LARGE SCALE GENOMIC DNA]</scope>
    <source>
        <strain evidence="1 2">CCMP332</strain>
    </source>
</reference>
<dbReference type="AlphaFoldDB" id="A0ABD3NYH4"/>
<keyword evidence="2" id="KW-1185">Reference proteome</keyword>
<accession>A0ABD3NYH4</accession>
<sequence>MSTSEHKVPGDQPFRYRFVSIDDECNNWQVHSSPDSDSPPCFALLRQFYDDLMIPTFPLEDERDDLDDWFECFRFQMKQSQRASDVQSSHNLTEREKLMLQANAMDVILMILDNSSSTGDEHATEGNQSIPSRQVFDETRRLASFAGLFAPLTEDDASRATKPVIIGGAAVEYYKESRVGLLSYIVLHSDFRARGLAVHLHSEALSRLKRLSTLYSVPMSKSNEDPEVSLAAAPLIQAVFAETNTAAAGDVTPEQSLLRHKALYKLGYRLVNFPYAQPPLSTEDVDGSFDDLLLLVYFPFCEDDVSESKDIMDEKVTDHKATDDAELILSKDEAHTLYPWYRRQSNLVPRMNVDIPFCFVEDFYKSVFGYNSSSESPVNREVVEGIPDYRTAKFFQLAHWFSRNRENSGSVDVNLCGPPWEDCKDRLYTEFFEWQRTRQN</sequence>
<proteinExistence type="predicted"/>